<evidence type="ECO:0000313" key="3">
    <source>
        <dbReference type="Proteomes" id="UP000287651"/>
    </source>
</evidence>
<sequence>RQALSLYRLAAGGHCPYGFAVGSRPWRSGRGRALPLRRHRGRASPNGLAAGDRPLRAQRYKRSCP</sequence>
<evidence type="ECO:0000313" key="2">
    <source>
        <dbReference type="EMBL" id="RRT32141.1"/>
    </source>
</evidence>
<reference evidence="2 3" key="1">
    <citation type="journal article" date="2014" name="Agronomy (Basel)">
        <title>A Draft Genome Sequence for Ensete ventricosum, the Drought-Tolerant Tree Against Hunger.</title>
        <authorList>
            <person name="Harrison J."/>
            <person name="Moore K.A."/>
            <person name="Paszkiewicz K."/>
            <person name="Jones T."/>
            <person name="Grant M."/>
            <person name="Ambacheew D."/>
            <person name="Muzemil S."/>
            <person name="Studholme D.J."/>
        </authorList>
    </citation>
    <scope>NUCLEOTIDE SEQUENCE [LARGE SCALE GENOMIC DNA]</scope>
</reference>
<gene>
    <name evidence="2" type="ORF">B296_00058515</name>
</gene>
<evidence type="ECO:0000256" key="1">
    <source>
        <dbReference type="SAM" id="MobiDB-lite"/>
    </source>
</evidence>
<protein>
    <submittedName>
        <fullName evidence="2">Uncharacterized protein</fullName>
    </submittedName>
</protein>
<feature type="non-terminal residue" evidence="2">
    <location>
        <position position="1"/>
    </location>
</feature>
<organism evidence="2 3">
    <name type="scientific">Ensete ventricosum</name>
    <name type="common">Abyssinian banana</name>
    <name type="synonym">Musa ensete</name>
    <dbReference type="NCBI Taxonomy" id="4639"/>
    <lineage>
        <taxon>Eukaryota</taxon>
        <taxon>Viridiplantae</taxon>
        <taxon>Streptophyta</taxon>
        <taxon>Embryophyta</taxon>
        <taxon>Tracheophyta</taxon>
        <taxon>Spermatophyta</taxon>
        <taxon>Magnoliopsida</taxon>
        <taxon>Liliopsida</taxon>
        <taxon>Zingiberales</taxon>
        <taxon>Musaceae</taxon>
        <taxon>Ensete</taxon>
    </lineage>
</organism>
<comment type="caution">
    <text evidence="2">The sequence shown here is derived from an EMBL/GenBank/DDBJ whole genome shotgun (WGS) entry which is preliminary data.</text>
</comment>
<name>A0A426WY12_ENSVE</name>
<feature type="region of interest" description="Disordered" evidence="1">
    <location>
        <begin position="40"/>
        <end position="65"/>
    </location>
</feature>
<proteinExistence type="predicted"/>
<feature type="compositionally biased region" description="Basic residues" evidence="1">
    <location>
        <begin position="56"/>
        <end position="65"/>
    </location>
</feature>
<dbReference type="AlphaFoldDB" id="A0A426WY12"/>
<dbReference type="Proteomes" id="UP000287651">
    <property type="component" value="Unassembled WGS sequence"/>
</dbReference>
<accession>A0A426WY12</accession>
<dbReference type="EMBL" id="AMZH03033612">
    <property type="protein sequence ID" value="RRT32141.1"/>
    <property type="molecule type" value="Genomic_DNA"/>
</dbReference>